<dbReference type="PANTHER" id="PTHR34107">
    <property type="entry name" value="SLL0198 PROTEIN-RELATED"/>
    <property type="match status" value="1"/>
</dbReference>
<feature type="domain" description="Putative restriction endonuclease" evidence="1">
    <location>
        <begin position="13"/>
        <end position="180"/>
    </location>
</feature>
<dbReference type="EMBL" id="SSMQ01000016">
    <property type="protein sequence ID" value="TKD07522.1"/>
    <property type="molecule type" value="Genomic_DNA"/>
</dbReference>
<dbReference type="InterPro" id="IPR011335">
    <property type="entry name" value="Restrct_endonuc-II-like"/>
</dbReference>
<gene>
    <name evidence="2" type="ORF">E8A74_17250</name>
</gene>
<evidence type="ECO:0000313" key="2">
    <source>
        <dbReference type="EMBL" id="TKD07522.1"/>
    </source>
</evidence>
<keyword evidence="2" id="KW-0540">Nuclease</keyword>
<dbReference type="PANTHER" id="PTHR34107:SF4">
    <property type="entry name" value="SLL1222 PROTEIN"/>
    <property type="match status" value="1"/>
</dbReference>
<organism evidence="2 3">
    <name type="scientific">Polyangium fumosum</name>
    <dbReference type="NCBI Taxonomy" id="889272"/>
    <lineage>
        <taxon>Bacteria</taxon>
        <taxon>Pseudomonadati</taxon>
        <taxon>Myxococcota</taxon>
        <taxon>Polyangia</taxon>
        <taxon>Polyangiales</taxon>
        <taxon>Polyangiaceae</taxon>
        <taxon>Polyangium</taxon>
    </lineage>
</organism>
<evidence type="ECO:0000313" key="3">
    <source>
        <dbReference type="Proteomes" id="UP000309215"/>
    </source>
</evidence>
<protein>
    <submittedName>
        <fullName evidence="2">Uma2 family endonuclease</fullName>
    </submittedName>
</protein>
<keyword evidence="2" id="KW-0378">Hydrolase</keyword>
<name>A0A4U1JDA0_9BACT</name>
<keyword evidence="2" id="KW-0255">Endonuclease</keyword>
<dbReference type="OrthoDB" id="9804532at2"/>
<dbReference type="InterPro" id="IPR012296">
    <property type="entry name" value="Nuclease_put_TT1808"/>
</dbReference>
<reference evidence="2 3" key="1">
    <citation type="submission" date="2019-04" db="EMBL/GenBank/DDBJ databases">
        <authorList>
            <person name="Li Y."/>
            <person name="Wang J."/>
        </authorList>
    </citation>
    <scope>NUCLEOTIDE SEQUENCE [LARGE SCALE GENOMIC DNA]</scope>
    <source>
        <strain evidence="2 3">DSM 14668</strain>
    </source>
</reference>
<dbReference type="InterPro" id="IPR008538">
    <property type="entry name" value="Uma2"/>
</dbReference>
<dbReference type="SUPFAM" id="SSF52980">
    <property type="entry name" value="Restriction endonuclease-like"/>
    <property type="match status" value="1"/>
</dbReference>
<dbReference type="CDD" id="cd06260">
    <property type="entry name" value="DUF820-like"/>
    <property type="match status" value="1"/>
</dbReference>
<comment type="caution">
    <text evidence="2">The sequence shown here is derived from an EMBL/GenBank/DDBJ whole genome shotgun (WGS) entry which is preliminary data.</text>
</comment>
<sequence length="191" mass="21054">MSSAARERTPATYADLEALPPGVKGEVIEGVLYTQPRPRGGHSRASSILGRRIGNPFDDGIGGPGGWWILDEPGIELPGSPEVAPDIAGWRRERMPEVPDDGPITVVPDWVCEVLSPSNRTYDRRIKFPFYAKVGVAYLWVVDPPARTVEIKKLINGHFTDIAVFADDELLRAEPFDAVEIPLSPLWFRGP</sequence>
<dbReference type="Proteomes" id="UP000309215">
    <property type="component" value="Unassembled WGS sequence"/>
</dbReference>
<dbReference type="Gene3D" id="3.90.1570.10">
    <property type="entry name" value="tt1808, chain A"/>
    <property type="match status" value="1"/>
</dbReference>
<dbReference type="RefSeq" id="WP_136930118.1">
    <property type="nucleotide sequence ID" value="NZ_SSMQ01000016.1"/>
</dbReference>
<proteinExistence type="predicted"/>
<accession>A0A4U1JDA0</accession>
<keyword evidence="3" id="KW-1185">Reference proteome</keyword>
<dbReference type="GO" id="GO:0004519">
    <property type="term" value="F:endonuclease activity"/>
    <property type="evidence" value="ECO:0007669"/>
    <property type="project" value="UniProtKB-KW"/>
</dbReference>
<dbReference type="Pfam" id="PF05685">
    <property type="entry name" value="Uma2"/>
    <property type="match status" value="1"/>
</dbReference>
<evidence type="ECO:0000259" key="1">
    <source>
        <dbReference type="Pfam" id="PF05685"/>
    </source>
</evidence>
<dbReference type="AlphaFoldDB" id="A0A4U1JDA0"/>